<dbReference type="Gene3D" id="1.10.287.1490">
    <property type="match status" value="1"/>
</dbReference>
<comment type="subcellular location">
    <subcellularLocation>
        <location evidence="1 11">Endoplasmic reticulum membrane</location>
        <topology evidence="1 11">Peripheral membrane protein</topology>
    </subcellularLocation>
</comment>
<dbReference type="GO" id="GO:0005789">
    <property type="term" value="C:endoplasmic reticulum membrane"/>
    <property type="evidence" value="ECO:0007669"/>
    <property type="project" value="UniProtKB-SubCell"/>
</dbReference>
<evidence type="ECO:0000256" key="11">
    <source>
        <dbReference type="RuleBase" id="RU362142"/>
    </source>
</evidence>
<keyword evidence="7 11" id="KW-0694">RNA-binding</keyword>
<dbReference type="GO" id="GO:0003723">
    <property type="term" value="F:RNA binding"/>
    <property type="evidence" value="ECO:0007669"/>
    <property type="project" value="UniProtKB-KW"/>
</dbReference>
<evidence type="ECO:0000256" key="12">
    <source>
        <dbReference type="SAM" id="MobiDB-lite"/>
    </source>
</evidence>
<protein>
    <recommendedName>
        <fullName evidence="3 11">SWI5-dependent HO expression protein 3</fullName>
    </recommendedName>
</protein>
<feature type="compositionally biased region" description="Polar residues" evidence="12">
    <location>
        <begin position="333"/>
        <end position="351"/>
    </location>
</feature>
<organism evidence="13 14">
    <name type="scientific">Lachancea mirantina</name>
    <dbReference type="NCBI Taxonomy" id="1230905"/>
    <lineage>
        <taxon>Eukaryota</taxon>
        <taxon>Fungi</taxon>
        <taxon>Dikarya</taxon>
        <taxon>Ascomycota</taxon>
        <taxon>Saccharomycotina</taxon>
        <taxon>Saccharomycetes</taxon>
        <taxon>Saccharomycetales</taxon>
        <taxon>Saccharomycetaceae</taxon>
        <taxon>Lachancea</taxon>
    </lineage>
</organism>
<dbReference type="EMBL" id="LT598463">
    <property type="protein sequence ID" value="SCU88272.1"/>
    <property type="molecule type" value="Genomic_DNA"/>
</dbReference>
<feature type="coiled-coil region" evidence="11">
    <location>
        <begin position="110"/>
        <end position="158"/>
    </location>
</feature>
<feature type="coiled-coil region" evidence="11">
    <location>
        <begin position="184"/>
        <end position="265"/>
    </location>
</feature>
<dbReference type="AlphaFoldDB" id="A0A1G4JEA3"/>
<name>A0A1G4JEA3_9SACH</name>
<evidence type="ECO:0000256" key="6">
    <source>
        <dbReference type="ARBA" id="ARBA00022824"/>
    </source>
</evidence>
<dbReference type="Proteomes" id="UP000191024">
    <property type="component" value="Chromosome D"/>
</dbReference>
<keyword evidence="4 11" id="KW-0813">Transport</keyword>
<feature type="region of interest" description="Disordered" evidence="12">
    <location>
        <begin position="1"/>
        <end position="24"/>
    </location>
</feature>
<keyword evidence="14" id="KW-1185">Reference proteome</keyword>
<reference evidence="13 14" key="1">
    <citation type="submission" date="2016-03" db="EMBL/GenBank/DDBJ databases">
        <authorList>
            <person name="Devillers H."/>
        </authorList>
    </citation>
    <scope>NUCLEOTIDE SEQUENCE [LARGE SCALE GENOMIC DNA]</scope>
    <source>
        <strain evidence="13">CBS 11717</strain>
    </source>
</reference>
<comment type="similarity">
    <text evidence="2 11">Belongs to the SHE3 family.</text>
</comment>
<feature type="compositionally biased region" description="Low complexity" evidence="12">
    <location>
        <begin position="13"/>
        <end position="24"/>
    </location>
</feature>
<sequence length="444" mass="49660">METNLHSPARLTPSHMSPSRLSPSRMSINQSTFLANMNNDDSPSRNYASDIGAGMSSSKVIETLHAQIDKLSQANLELTMQSSNLLTRLETSNQRQAQQIETISTLKHENENLGSVLGRKERKIKELESQLGRLRVSYEAAVSQNEALQQSLENSDRKGGTLEVQMQQTQAQYDALLDSHKRYRNSYETDISDLRQSLEQYKVDAERHFTLKLEKLTQVNSELQTKLHKYSLQYKELENARQEQLQELSKKVDTLRDQLDLHAWERLYDESKDLTLKYSEQTGVPLSPEFFEEHDSQKLASSSIQKSRLSTTASSIPNGSSIPGQPQLRMSKVRNTSAGKRSSFYGSNISISRPQPSSTTMPPPSSPALPGVKRFSSVKSTPSPSTSRHPSDEPLGPVISGNAKDGVQRSNSITRVASKRNNSSRRKKSISHSRTPSNSSNVEN</sequence>
<dbReference type="STRING" id="1230905.A0A1G4JEA3"/>
<dbReference type="InterPro" id="IPR031398">
    <property type="entry name" value="She3"/>
</dbReference>
<evidence type="ECO:0000256" key="9">
    <source>
        <dbReference type="ARBA" id="ARBA00023136"/>
    </source>
</evidence>
<evidence type="ECO:0000256" key="3">
    <source>
        <dbReference type="ARBA" id="ARBA00019884"/>
    </source>
</evidence>
<dbReference type="OrthoDB" id="6088208at2759"/>
<dbReference type="Pfam" id="PF17078">
    <property type="entry name" value="SHE3"/>
    <property type="match status" value="1"/>
</dbReference>
<dbReference type="GO" id="GO:0048309">
    <property type="term" value="P:endoplasmic reticulum inheritance"/>
    <property type="evidence" value="ECO:0007669"/>
    <property type="project" value="InterPro"/>
</dbReference>
<feature type="compositionally biased region" description="Basic residues" evidence="12">
    <location>
        <begin position="422"/>
        <end position="431"/>
    </location>
</feature>
<feature type="compositionally biased region" description="Polar residues" evidence="12">
    <location>
        <begin position="298"/>
        <end position="324"/>
    </location>
</feature>
<feature type="compositionally biased region" description="Polar residues" evidence="12">
    <location>
        <begin position="435"/>
        <end position="444"/>
    </location>
</feature>
<evidence type="ECO:0000313" key="13">
    <source>
        <dbReference type="EMBL" id="SCU88272.1"/>
    </source>
</evidence>
<feature type="compositionally biased region" description="Low complexity" evidence="12">
    <location>
        <begin position="377"/>
        <end position="387"/>
    </location>
</feature>
<evidence type="ECO:0000256" key="10">
    <source>
        <dbReference type="ARBA" id="ARBA00024975"/>
    </source>
</evidence>
<accession>A0A1G4JEA3</accession>
<evidence type="ECO:0000256" key="2">
    <source>
        <dbReference type="ARBA" id="ARBA00008123"/>
    </source>
</evidence>
<evidence type="ECO:0000256" key="4">
    <source>
        <dbReference type="ARBA" id="ARBA00022448"/>
    </source>
</evidence>
<dbReference type="GO" id="GO:0051028">
    <property type="term" value="P:mRNA transport"/>
    <property type="evidence" value="ECO:0007669"/>
    <property type="project" value="UniProtKB-UniRule"/>
</dbReference>
<feature type="region of interest" description="Disordered" evidence="12">
    <location>
        <begin position="291"/>
        <end position="444"/>
    </location>
</feature>
<evidence type="ECO:0000256" key="7">
    <source>
        <dbReference type="ARBA" id="ARBA00022884"/>
    </source>
</evidence>
<keyword evidence="6 11" id="KW-0256">Endoplasmic reticulum</keyword>
<proteinExistence type="inferred from homology"/>
<gene>
    <name evidence="11" type="primary">SHE3</name>
    <name evidence="13" type="ORF">LAMI_0D09450G</name>
</gene>
<keyword evidence="8 11" id="KW-0175">Coiled coil</keyword>
<evidence type="ECO:0000313" key="14">
    <source>
        <dbReference type="Proteomes" id="UP000191024"/>
    </source>
</evidence>
<keyword evidence="5 11" id="KW-0509">mRNA transport</keyword>
<dbReference type="SUPFAM" id="SSF103657">
    <property type="entry name" value="BAR/IMD domain-like"/>
    <property type="match status" value="1"/>
</dbReference>
<keyword evidence="9 11" id="KW-0472">Membrane</keyword>
<dbReference type="InterPro" id="IPR027267">
    <property type="entry name" value="AH/BAR_dom_sf"/>
</dbReference>
<evidence type="ECO:0000256" key="8">
    <source>
        <dbReference type="ARBA" id="ARBA00023054"/>
    </source>
</evidence>
<comment type="function">
    <text evidence="10">RNA-binding protein that binds specific mRNAs including the ASH1 mRNA, coding for a repressor of the HO endonuclease. Part of the mRNA localization machinery that restricts accumulation of certain proteins to the bud and in the daughter cell. Required for the delivery of cortical endoplasmic reticulum into the emerging bud.</text>
</comment>
<evidence type="ECO:0000256" key="1">
    <source>
        <dbReference type="ARBA" id="ARBA00004406"/>
    </source>
</evidence>
<evidence type="ECO:0000256" key="5">
    <source>
        <dbReference type="ARBA" id="ARBA00022816"/>
    </source>
</evidence>